<sequence length="214" mass="23451">MDRGMILRTLVAMAGLAGMLGGCGVYREATTPRIDTSVGWRPIATDADRERLRKWRDAWEEALPLAKAANPAVIAGDPTLFDPDRALGDAMPPAGSYRCRTYKLGGAGTAVSPLTIGDWQPCTLTQVGEVLHFRVSGGVQRAEGNIFPETRARVIFIGTLEIGDESAPLRYGIDNARDLLGYGEQIEARRWRFVMPYPRFESKLDVVEMVPTGI</sequence>
<evidence type="ECO:0000313" key="2">
    <source>
        <dbReference type="Proteomes" id="UP000245890"/>
    </source>
</evidence>
<dbReference type="PROSITE" id="PS51257">
    <property type="entry name" value="PROKAR_LIPOPROTEIN"/>
    <property type="match status" value="1"/>
</dbReference>
<protein>
    <submittedName>
        <fullName evidence="1">DUF4893 domain-containing protein</fullName>
    </submittedName>
</protein>
<dbReference type="Pfam" id="PF16233">
    <property type="entry name" value="DUF4893"/>
    <property type="match status" value="1"/>
</dbReference>
<dbReference type="AlphaFoldDB" id="A0A2U0SE47"/>
<evidence type="ECO:0000313" key="1">
    <source>
        <dbReference type="EMBL" id="PVX29637.1"/>
    </source>
</evidence>
<dbReference type="EMBL" id="QENQ01000001">
    <property type="protein sequence ID" value="PVX29637.1"/>
    <property type="molecule type" value="Genomic_DNA"/>
</dbReference>
<gene>
    <name evidence="1" type="ORF">DD559_10145</name>
</gene>
<organism evidence="1 2">
    <name type="scientific">Sphingomonas pokkalii</name>
    <dbReference type="NCBI Taxonomy" id="2175090"/>
    <lineage>
        <taxon>Bacteria</taxon>
        <taxon>Pseudomonadati</taxon>
        <taxon>Pseudomonadota</taxon>
        <taxon>Alphaproteobacteria</taxon>
        <taxon>Sphingomonadales</taxon>
        <taxon>Sphingomonadaceae</taxon>
        <taxon>Sphingomonas</taxon>
    </lineage>
</organism>
<reference evidence="1 2" key="1">
    <citation type="submission" date="2018-05" db="EMBL/GenBank/DDBJ databases">
        <title>Description of Sphingomonas pokkalii sp nov, isolated from the rhizosphere of saline tolerant pokkali rice and its draft genome analysis.</title>
        <authorList>
            <person name="Menon R."/>
            <person name="Kumari S."/>
            <person name="Rameshkumar N."/>
        </authorList>
    </citation>
    <scope>NUCLEOTIDE SEQUENCE [LARGE SCALE GENOMIC DNA]</scope>
    <source>
        <strain evidence="1 2">L3B27</strain>
    </source>
</reference>
<name>A0A2U0SE47_9SPHN</name>
<dbReference type="InterPro" id="IPR032609">
    <property type="entry name" value="DUF4893"/>
</dbReference>
<proteinExistence type="predicted"/>
<keyword evidence="2" id="KW-1185">Reference proteome</keyword>
<dbReference type="Proteomes" id="UP000245890">
    <property type="component" value="Unassembled WGS sequence"/>
</dbReference>
<comment type="caution">
    <text evidence="1">The sequence shown here is derived from an EMBL/GenBank/DDBJ whole genome shotgun (WGS) entry which is preliminary data.</text>
</comment>
<dbReference type="OrthoDB" id="9153930at2"/>
<accession>A0A2U0SE47</accession>